<name>A0ABS8W6H7_9GAMM</name>
<accession>A0ABS8W6H7</accession>
<reference evidence="2 3" key="1">
    <citation type="journal article" date="2022" name="Environ. Microbiol. Rep.">
        <title>Eco-phylogenetic analyses reveal divergent evolution of vitamin B12 metabolism in the marine bacterial family 'Psychromonadaceae'.</title>
        <authorList>
            <person name="Jin X."/>
            <person name="Yang Y."/>
            <person name="Cao H."/>
            <person name="Gao B."/>
            <person name="Zhao Z."/>
        </authorList>
    </citation>
    <scope>NUCLEOTIDE SEQUENCE [LARGE SCALE GENOMIC DNA]</scope>
    <source>
        <strain evidence="2 3">MKS20</strain>
    </source>
</reference>
<evidence type="ECO:0000313" key="3">
    <source>
        <dbReference type="Proteomes" id="UP001201273"/>
    </source>
</evidence>
<dbReference type="RefSeq" id="WP_233051470.1">
    <property type="nucleotide sequence ID" value="NZ_JAIMJA010000003.1"/>
</dbReference>
<gene>
    <name evidence="2" type="ORF">K6Y31_03520</name>
</gene>
<proteinExistence type="predicted"/>
<feature type="signal peptide" evidence="1">
    <location>
        <begin position="1"/>
        <end position="20"/>
    </location>
</feature>
<dbReference type="Proteomes" id="UP001201273">
    <property type="component" value="Unassembled WGS sequence"/>
</dbReference>
<keyword evidence="3" id="KW-1185">Reference proteome</keyword>
<evidence type="ECO:0000313" key="2">
    <source>
        <dbReference type="EMBL" id="MCE2593880.1"/>
    </source>
</evidence>
<dbReference type="EMBL" id="JAIMJA010000003">
    <property type="protein sequence ID" value="MCE2593880.1"/>
    <property type="molecule type" value="Genomic_DNA"/>
</dbReference>
<dbReference type="Pfam" id="PF22000">
    <property type="entry name" value="DUF6929"/>
    <property type="match status" value="1"/>
</dbReference>
<comment type="caution">
    <text evidence="2">The sequence shown here is derived from an EMBL/GenBank/DDBJ whole genome shotgun (WGS) entry which is preliminary data.</text>
</comment>
<evidence type="ECO:0000256" key="1">
    <source>
        <dbReference type="SAM" id="SignalP"/>
    </source>
</evidence>
<organism evidence="2 3">
    <name type="scientific">Motilimonas cestriensis</name>
    <dbReference type="NCBI Taxonomy" id="2742685"/>
    <lineage>
        <taxon>Bacteria</taxon>
        <taxon>Pseudomonadati</taxon>
        <taxon>Pseudomonadota</taxon>
        <taxon>Gammaproteobacteria</taxon>
        <taxon>Alteromonadales</taxon>
        <taxon>Alteromonadales genera incertae sedis</taxon>
        <taxon>Motilimonas</taxon>
    </lineage>
</organism>
<feature type="chain" id="PRO_5047095774" evidence="1">
    <location>
        <begin position="21"/>
        <end position="330"/>
    </location>
</feature>
<keyword evidence="1" id="KW-0732">Signal</keyword>
<dbReference type="InterPro" id="IPR053851">
    <property type="entry name" value="DUF6929"/>
</dbReference>
<sequence>MFNKIVVAMLAVGAMAQVNAKSMDNLSLELGPSVLNTELSSASGLVSHGKALYAVGDDSPWLFKLNQRFNIKDKHLIKDYPMTEDGRIVKAVKPDYEAMAMVEHELKDWFLVLGSGSKAEVREWGYMIAKNTKQQIETSLAPLYAQLYQAGGFSGDQELNIEGLAIAKDKAFIFNRGNSGGNLIFMLDKAELVDYMVGKTTQVTELKTFNVTLPTVAGFEAGLSGGEFWVEGKSLVYTASVEATGDAYNDGEILGSFIGLIPLKAFKKEQQNIDLTATSVPLLNEIGEPIITKVESIAIVESDKEEISGALVSDNDDGTSEFFSFELEVE</sequence>
<protein>
    <submittedName>
        <fullName evidence="2">Uncharacterized protein</fullName>
    </submittedName>
</protein>